<dbReference type="RefSeq" id="XP_056038249.1">
    <property type="nucleotide sequence ID" value="XM_056181626.1"/>
</dbReference>
<name>A0AAE9WCU6_9SCHI</name>
<sequence length="81" mass="9180">MSAEEGELANSVVNGIESNTSSGFQLGSQRELEKPSLGEYMEQLTTEFAEELDTLRQKEIFDQRKLQMLIEGLRAGHKIYE</sequence>
<dbReference type="Proteomes" id="UP001212411">
    <property type="component" value="Chromosome 2"/>
</dbReference>
<gene>
    <name evidence="2" type="primary">rsa3</name>
    <name evidence="2" type="ORF">SOMG_02835</name>
</gene>
<feature type="domain" description="Ribosome-assembly protein 3 C-terminal" evidence="1">
    <location>
        <begin position="39"/>
        <end position="80"/>
    </location>
</feature>
<protein>
    <submittedName>
        <fullName evidence="2">Ribosome assembly protein Rsa3</fullName>
    </submittedName>
</protein>
<reference evidence="2 3" key="1">
    <citation type="journal article" date="2023" name="G3 (Bethesda)">
        <title>A high-quality reference genome for the fission yeast Schizosaccharomyces osmophilus.</title>
        <authorList>
            <person name="Jia G.S."/>
            <person name="Zhang W.C."/>
            <person name="Liang Y."/>
            <person name="Liu X.H."/>
            <person name="Rhind N."/>
            <person name="Pidoux A."/>
            <person name="Brysch-Herzberg M."/>
            <person name="Du L.L."/>
        </authorList>
    </citation>
    <scope>NUCLEOTIDE SEQUENCE [LARGE SCALE GENOMIC DNA]</scope>
    <source>
        <strain evidence="2 3">CBS 15793</strain>
    </source>
</reference>
<dbReference type="Pfam" id="PF14615">
    <property type="entry name" value="Rsa3"/>
    <property type="match status" value="1"/>
</dbReference>
<organism evidence="2 3">
    <name type="scientific">Schizosaccharomyces osmophilus</name>
    <dbReference type="NCBI Taxonomy" id="2545709"/>
    <lineage>
        <taxon>Eukaryota</taxon>
        <taxon>Fungi</taxon>
        <taxon>Dikarya</taxon>
        <taxon>Ascomycota</taxon>
        <taxon>Taphrinomycotina</taxon>
        <taxon>Schizosaccharomycetes</taxon>
        <taxon>Schizosaccharomycetales</taxon>
        <taxon>Schizosaccharomycetaceae</taxon>
        <taxon>Schizosaccharomyces</taxon>
    </lineage>
</organism>
<evidence type="ECO:0000313" key="2">
    <source>
        <dbReference type="EMBL" id="WBW74006.1"/>
    </source>
</evidence>
<dbReference type="EMBL" id="CP115612">
    <property type="protein sequence ID" value="WBW74006.1"/>
    <property type="molecule type" value="Genomic_DNA"/>
</dbReference>
<dbReference type="InterPro" id="IPR028217">
    <property type="entry name" value="Rsa3_C"/>
</dbReference>
<dbReference type="AlphaFoldDB" id="A0AAE9WCU6"/>
<proteinExistence type="predicted"/>
<dbReference type="KEGG" id="som:SOMG_02835"/>
<evidence type="ECO:0000313" key="3">
    <source>
        <dbReference type="Proteomes" id="UP001212411"/>
    </source>
</evidence>
<evidence type="ECO:0000259" key="1">
    <source>
        <dbReference type="Pfam" id="PF14615"/>
    </source>
</evidence>
<keyword evidence="3" id="KW-1185">Reference proteome</keyword>
<dbReference type="GeneID" id="80876315"/>
<accession>A0AAE9WCU6</accession>